<sequence>MNSKRVTQIINSKDYIPVYYKNTPVKLEKVNNTENTAYVKNLNTDKEMVVEVKTLHECNKLNQ</sequence>
<protein>
    <submittedName>
        <fullName evidence="4">H-type small acid-soluble spore protein</fullName>
    </submittedName>
</protein>
<dbReference type="Pfam" id="PF08141">
    <property type="entry name" value="SspH"/>
    <property type="match status" value="1"/>
</dbReference>
<keyword evidence="3" id="KW-0749">Sporulation</keyword>
<dbReference type="InterPro" id="IPR012610">
    <property type="entry name" value="SASP_SspH"/>
</dbReference>
<accession>A0ABN1JIM1</accession>
<organism evidence="4 5">
    <name type="scientific">Clostridium oceanicum</name>
    <dbReference type="NCBI Taxonomy" id="1543"/>
    <lineage>
        <taxon>Bacteria</taxon>
        <taxon>Bacillati</taxon>
        <taxon>Bacillota</taxon>
        <taxon>Clostridia</taxon>
        <taxon>Eubacteriales</taxon>
        <taxon>Clostridiaceae</taxon>
        <taxon>Clostridium</taxon>
    </lineage>
</organism>
<dbReference type="NCBIfam" id="TIGR02861">
    <property type="entry name" value="SASP_H"/>
    <property type="match status" value="1"/>
</dbReference>
<keyword evidence="5" id="KW-1185">Reference proteome</keyword>
<comment type="caution">
    <text evidence="4">The sequence shown here is derived from an EMBL/GenBank/DDBJ whole genome shotgun (WGS) entry which is preliminary data.</text>
</comment>
<reference evidence="4 5" key="1">
    <citation type="journal article" date="2019" name="Int. J. Syst. Evol. Microbiol.">
        <title>The Global Catalogue of Microorganisms (GCM) 10K type strain sequencing project: providing services to taxonomists for standard genome sequencing and annotation.</title>
        <authorList>
            <consortium name="The Broad Institute Genomics Platform"/>
            <consortium name="The Broad Institute Genome Sequencing Center for Infectious Disease"/>
            <person name="Wu L."/>
            <person name="Ma J."/>
        </authorList>
    </citation>
    <scope>NUCLEOTIDE SEQUENCE [LARGE SCALE GENOMIC DNA]</scope>
    <source>
        <strain evidence="4 5">JCM 1407</strain>
    </source>
</reference>
<evidence type="ECO:0000256" key="3">
    <source>
        <dbReference type="ARBA" id="ARBA00022969"/>
    </source>
</evidence>
<dbReference type="EMBL" id="BAAACG010000009">
    <property type="protein sequence ID" value="GAA0740627.1"/>
    <property type="molecule type" value="Genomic_DNA"/>
</dbReference>
<proteinExistence type="inferred from homology"/>
<dbReference type="Proteomes" id="UP001501510">
    <property type="component" value="Unassembled WGS sequence"/>
</dbReference>
<evidence type="ECO:0000313" key="4">
    <source>
        <dbReference type="EMBL" id="GAA0740627.1"/>
    </source>
</evidence>
<dbReference type="RefSeq" id="WP_343761452.1">
    <property type="nucleotide sequence ID" value="NZ_BAAACG010000009.1"/>
</dbReference>
<evidence type="ECO:0000256" key="2">
    <source>
        <dbReference type="ARBA" id="ARBA00006573"/>
    </source>
</evidence>
<name>A0ABN1JIM1_9CLOT</name>
<comment type="subcellular location">
    <subcellularLocation>
        <location evidence="1">Spore core</location>
    </subcellularLocation>
</comment>
<comment type="similarity">
    <text evidence="2">Belongs to the SspH family.</text>
</comment>
<gene>
    <name evidence="4" type="ORF">GCM10008906_20900</name>
</gene>
<evidence type="ECO:0000256" key="1">
    <source>
        <dbReference type="ARBA" id="ARBA00004288"/>
    </source>
</evidence>
<evidence type="ECO:0000313" key="5">
    <source>
        <dbReference type="Proteomes" id="UP001501510"/>
    </source>
</evidence>